<gene>
    <name evidence="3" type="ORF">G7024_11865</name>
    <name evidence="5" type="ORF">N5D09_07385</name>
    <name evidence="4" type="ORF">N7335_09730</name>
    <name evidence="2" type="ORF">UIB01_01365</name>
</gene>
<sequence length="107" mass="11896">MDLLLDLIVTLSRWSRSHLSDISLALMATLFVLFGPALNAWVKNTVSSLNFFLRTLIFVLVCAVGYGLAIVFLTPWMTQGLAHLNNYSLAPVLLLIFFLIGVIADRN</sequence>
<keyword evidence="1" id="KW-0472">Membrane</keyword>
<dbReference type="RefSeq" id="WP_011914980.1">
    <property type="nucleotide sequence ID" value="NC_015740.1"/>
</dbReference>
<reference evidence="2 6" key="1">
    <citation type="submission" date="2014-03" db="EMBL/GenBank/DDBJ databases">
        <title>Complete genome sequence of Pseudomonas stutzeri 19SMN4.</title>
        <authorList>
            <person name="Brunet-Galmes I."/>
            <person name="Nogales B."/>
            <person name="Busquets A."/>
            <person name="Pena A."/>
            <person name="Gomila M."/>
            <person name="Garcia-Valdes E."/>
            <person name="Lalucat J."/>
            <person name="Bennasar A."/>
            <person name="Bosch R."/>
        </authorList>
    </citation>
    <scope>NUCLEOTIDE SEQUENCE [LARGE SCALE GENOMIC DNA]</scope>
    <source>
        <strain evidence="2 6">19SMN4</strain>
    </source>
</reference>
<dbReference type="EMBL" id="JAODZE010000009">
    <property type="protein sequence ID" value="MDH0146666.1"/>
    <property type="molecule type" value="Genomic_DNA"/>
</dbReference>
<dbReference type="InterPro" id="IPR021813">
    <property type="entry name" value="DUF3392"/>
</dbReference>
<dbReference type="EMBL" id="JAOCDG010000009">
    <property type="protein sequence ID" value="MDH0687904.1"/>
    <property type="molecule type" value="Genomic_DNA"/>
</dbReference>
<dbReference type="OrthoDB" id="6196761at2"/>
<dbReference type="Proteomes" id="UP001138621">
    <property type="component" value="Unassembled WGS sequence"/>
</dbReference>
<accession>A0A023WM12</accession>
<feature type="transmembrane region" description="Helical" evidence="1">
    <location>
        <begin position="86"/>
        <end position="104"/>
    </location>
</feature>
<dbReference type="KEGG" id="psz:PSTAB_3936"/>
<reference evidence="4" key="3">
    <citation type="submission" date="2022-09" db="EMBL/GenBank/DDBJ databases">
        <title>Intensive care unit water sources are persistently colonized with multi-drug resistant bacteria and are the site of extensive horizontal gene transfer of antibiotic resistance genes.</title>
        <authorList>
            <person name="Diorio-Toth L."/>
        </authorList>
    </citation>
    <scope>NUCLEOTIDE SEQUENCE</scope>
    <source>
        <strain evidence="5">GD03864</strain>
        <strain evidence="4">GD04147</strain>
    </source>
</reference>
<protein>
    <submittedName>
        <fullName evidence="3">DUF3392 domain-containing protein</fullName>
    </submittedName>
    <submittedName>
        <fullName evidence="2">Membrane protein</fullName>
    </submittedName>
</protein>
<dbReference type="OMA" id="WAQRNRQ"/>
<dbReference type="HOGENOM" id="CLU_147302_1_0_6"/>
<evidence type="ECO:0000313" key="2">
    <source>
        <dbReference type="EMBL" id="AHY41173.1"/>
    </source>
</evidence>
<evidence type="ECO:0000313" key="6">
    <source>
        <dbReference type="Proteomes" id="UP000025238"/>
    </source>
</evidence>
<keyword evidence="1" id="KW-1133">Transmembrane helix</keyword>
<dbReference type="Proteomes" id="UP000025238">
    <property type="component" value="Chromosome"/>
</dbReference>
<organism evidence="2 6">
    <name type="scientific">Stutzerimonas stutzeri</name>
    <name type="common">Pseudomonas stutzeri</name>
    <dbReference type="NCBI Taxonomy" id="316"/>
    <lineage>
        <taxon>Bacteria</taxon>
        <taxon>Pseudomonadati</taxon>
        <taxon>Pseudomonadota</taxon>
        <taxon>Gammaproteobacteria</taxon>
        <taxon>Pseudomonadales</taxon>
        <taxon>Pseudomonadaceae</taxon>
        <taxon>Stutzerimonas</taxon>
    </lineage>
</organism>
<evidence type="ECO:0000313" key="3">
    <source>
        <dbReference type="EMBL" id="MBA1305100.1"/>
    </source>
</evidence>
<name>A0A023WM12_STUST</name>
<evidence type="ECO:0000313" key="5">
    <source>
        <dbReference type="EMBL" id="MDH0687904.1"/>
    </source>
</evidence>
<dbReference type="EMBL" id="CP007509">
    <property type="protein sequence ID" value="AHY41173.1"/>
    <property type="molecule type" value="Genomic_DNA"/>
</dbReference>
<dbReference type="AlphaFoldDB" id="A0A023WM12"/>
<proteinExistence type="predicted"/>
<feature type="transmembrane region" description="Helical" evidence="1">
    <location>
        <begin position="22"/>
        <end position="42"/>
    </location>
</feature>
<dbReference type="KEGG" id="pstu:UIB01_01365"/>
<dbReference type="PATRIC" id="fig|316.105.peg.4137"/>
<dbReference type="Pfam" id="PF11872">
    <property type="entry name" value="DUF3392"/>
    <property type="match status" value="1"/>
</dbReference>
<feature type="transmembrane region" description="Helical" evidence="1">
    <location>
        <begin position="51"/>
        <end position="74"/>
    </location>
</feature>
<evidence type="ECO:0000313" key="4">
    <source>
        <dbReference type="EMBL" id="MDH0146666.1"/>
    </source>
</evidence>
<dbReference type="Proteomes" id="UP001161139">
    <property type="component" value="Unassembled WGS sequence"/>
</dbReference>
<reference evidence="3" key="2">
    <citation type="submission" date="2020-02" db="EMBL/GenBank/DDBJ databases">
        <title>Synteny-based analysis reveals conserved mechanism for high triclosan tolerance in Pseudomonas, as well as instances of horizontal transfer.</title>
        <authorList>
            <person name="Mcfarland A.G."/>
            <person name="Bertucci H.K."/>
            <person name="Litmann E."/>
            <person name="Shen J."/>
            <person name="Huttenhower C."/>
            <person name="Hartmann E.M."/>
        </authorList>
    </citation>
    <scope>NUCLEOTIDE SEQUENCE</scope>
    <source>
        <strain evidence="3">109A1</strain>
    </source>
</reference>
<dbReference type="EMBL" id="JAAMRD010000008">
    <property type="protein sequence ID" value="MBA1305100.1"/>
    <property type="molecule type" value="Genomic_DNA"/>
</dbReference>
<dbReference type="GeneID" id="66823262"/>
<keyword evidence="1" id="KW-0812">Transmembrane</keyword>
<evidence type="ECO:0000256" key="1">
    <source>
        <dbReference type="SAM" id="Phobius"/>
    </source>
</evidence>
<dbReference type="Proteomes" id="UP001158076">
    <property type="component" value="Unassembled WGS sequence"/>
</dbReference>
<accession>F8H4X2</accession>